<keyword evidence="1" id="KW-0472">Membrane</keyword>
<dbReference type="Proteomes" id="UP000542813">
    <property type="component" value="Unassembled WGS sequence"/>
</dbReference>
<evidence type="ECO:0000313" key="3">
    <source>
        <dbReference type="Proteomes" id="UP000542813"/>
    </source>
</evidence>
<evidence type="ECO:0000313" key="2">
    <source>
        <dbReference type="EMBL" id="MBB5789630.1"/>
    </source>
</evidence>
<keyword evidence="3" id="KW-1185">Reference proteome</keyword>
<organism evidence="2 3">
    <name type="scientific">Jiangella mangrovi</name>
    <dbReference type="NCBI Taxonomy" id="1524084"/>
    <lineage>
        <taxon>Bacteria</taxon>
        <taxon>Bacillati</taxon>
        <taxon>Actinomycetota</taxon>
        <taxon>Actinomycetes</taxon>
        <taxon>Jiangellales</taxon>
        <taxon>Jiangellaceae</taxon>
        <taxon>Jiangella</taxon>
    </lineage>
</organism>
<comment type="caution">
    <text evidence="2">The sequence shown here is derived from an EMBL/GenBank/DDBJ whole genome shotgun (WGS) entry which is preliminary data.</text>
</comment>
<feature type="transmembrane region" description="Helical" evidence="1">
    <location>
        <begin position="140"/>
        <end position="164"/>
    </location>
</feature>
<accession>A0A7W9GT83</accession>
<feature type="transmembrane region" description="Helical" evidence="1">
    <location>
        <begin position="60"/>
        <end position="80"/>
    </location>
</feature>
<keyword evidence="1" id="KW-0812">Transmembrane</keyword>
<evidence type="ECO:0000256" key="1">
    <source>
        <dbReference type="SAM" id="Phobius"/>
    </source>
</evidence>
<dbReference type="AlphaFoldDB" id="A0A7W9GT83"/>
<dbReference type="RefSeq" id="WP_184825126.1">
    <property type="nucleotide sequence ID" value="NZ_JACHMM010000001.1"/>
</dbReference>
<name>A0A7W9GT83_9ACTN</name>
<feature type="transmembrane region" description="Helical" evidence="1">
    <location>
        <begin position="33"/>
        <end position="54"/>
    </location>
</feature>
<gene>
    <name evidence="2" type="ORF">HD601_004205</name>
</gene>
<reference evidence="2 3" key="1">
    <citation type="submission" date="2020-08" db="EMBL/GenBank/DDBJ databases">
        <title>Sequencing the genomes of 1000 actinobacteria strains.</title>
        <authorList>
            <person name="Klenk H.-P."/>
        </authorList>
    </citation>
    <scope>NUCLEOTIDE SEQUENCE [LARGE SCALE GENOMIC DNA]</scope>
    <source>
        <strain evidence="2 3">DSM 102122</strain>
    </source>
</reference>
<feature type="transmembrane region" description="Helical" evidence="1">
    <location>
        <begin position="170"/>
        <end position="190"/>
    </location>
</feature>
<protein>
    <submittedName>
        <fullName evidence="2">NADH:ubiquinone oxidoreductase subunit K</fullName>
    </submittedName>
</protein>
<keyword evidence="1" id="KW-1133">Transmembrane helix</keyword>
<keyword evidence="2" id="KW-0830">Ubiquinone</keyword>
<proteinExistence type="predicted"/>
<dbReference type="EMBL" id="JACHMM010000001">
    <property type="protein sequence ID" value="MBB5789630.1"/>
    <property type="molecule type" value="Genomic_DNA"/>
</dbReference>
<sequence>MQPGSVRAQLLATEHWSLLATRSQTWAEVMGRITIHLTVSSAAIVALALVAQASGFGPTFQGLAIGLAAIVLLLGTLTAVRVYNASTDDLALVLGMNRLRAAYVALDPGVETYLVAGSTDDLAGIDRTYGMIVRRNLSQVLGSAALFVSAVNAIVAGVLCALVTDALGGATVAVALVGVAGGLVHLAVMAEIGRRQYRRFLHRYEPRFPAAPGPKEP</sequence>